<evidence type="ECO:0000259" key="3">
    <source>
        <dbReference type="PROSITE" id="PS51186"/>
    </source>
</evidence>
<sequence>MTSLTEGRLRFVPAALDDPLAQPLLLELADEYAARYGGEPDRYLQWLVDSPEGEFSDPHGGMLVGLLDGQSVTGGAFCRFDAETAELKRVWTHRDHRRRGYARMLLTALESEIAVRGYTRVYLITGDRQPEAEQLYESTGYTRLSEPLPSRGPVFPIAFLKALT</sequence>
<accession>A0A1A3NQJ8</accession>
<dbReference type="PANTHER" id="PTHR43877:SF2">
    <property type="entry name" value="AMINOALKYLPHOSPHONATE N-ACETYLTRANSFERASE-RELATED"/>
    <property type="match status" value="1"/>
</dbReference>
<gene>
    <name evidence="4" type="ORF">A5634_07365</name>
</gene>
<dbReference type="SUPFAM" id="SSF55729">
    <property type="entry name" value="Acyl-CoA N-acyltransferases (Nat)"/>
    <property type="match status" value="1"/>
</dbReference>
<proteinExistence type="predicted"/>
<dbReference type="PANTHER" id="PTHR43877">
    <property type="entry name" value="AMINOALKYLPHOSPHONATE N-ACETYLTRANSFERASE-RELATED-RELATED"/>
    <property type="match status" value="1"/>
</dbReference>
<name>A0A1A3NQJ8_MYCAS</name>
<evidence type="ECO:0000313" key="5">
    <source>
        <dbReference type="Proteomes" id="UP000093928"/>
    </source>
</evidence>
<dbReference type="Gene3D" id="3.40.630.30">
    <property type="match status" value="1"/>
</dbReference>
<dbReference type="AlphaFoldDB" id="A0A1A3NQJ8"/>
<feature type="domain" description="N-acetyltransferase" evidence="3">
    <location>
        <begin position="23"/>
        <end position="164"/>
    </location>
</feature>
<dbReference type="Proteomes" id="UP000093928">
    <property type="component" value="Unassembled WGS sequence"/>
</dbReference>
<keyword evidence="2" id="KW-0012">Acyltransferase</keyword>
<dbReference type="CDD" id="cd04301">
    <property type="entry name" value="NAT_SF"/>
    <property type="match status" value="1"/>
</dbReference>
<evidence type="ECO:0000256" key="1">
    <source>
        <dbReference type="ARBA" id="ARBA00022679"/>
    </source>
</evidence>
<dbReference type="InterPro" id="IPR000182">
    <property type="entry name" value="GNAT_dom"/>
</dbReference>
<evidence type="ECO:0000313" key="4">
    <source>
        <dbReference type="EMBL" id="OBK22587.1"/>
    </source>
</evidence>
<evidence type="ECO:0000256" key="2">
    <source>
        <dbReference type="ARBA" id="ARBA00023315"/>
    </source>
</evidence>
<dbReference type="GO" id="GO:0016747">
    <property type="term" value="F:acyltransferase activity, transferring groups other than amino-acyl groups"/>
    <property type="evidence" value="ECO:0007669"/>
    <property type="project" value="InterPro"/>
</dbReference>
<protein>
    <submittedName>
        <fullName evidence="4">GNAT family acetyltransferase</fullName>
    </submittedName>
</protein>
<dbReference type="InterPro" id="IPR050832">
    <property type="entry name" value="Bact_Acetyltransf"/>
</dbReference>
<reference evidence="4 5" key="1">
    <citation type="submission" date="2016-06" db="EMBL/GenBank/DDBJ databases">
        <authorList>
            <person name="Kjaerup R.B."/>
            <person name="Dalgaard T.S."/>
            <person name="Juul-Madsen H.R."/>
        </authorList>
    </citation>
    <scope>NUCLEOTIDE SEQUENCE [LARGE SCALE GENOMIC DNA]</scope>
    <source>
        <strain evidence="4 5">1165133.8</strain>
    </source>
</reference>
<dbReference type="EMBL" id="LZLS01000186">
    <property type="protein sequence ID" value="OBK22587.1"/>
    <property type="molecule type" value="Genomic_DNA"/>
</dbReference>
<comment type="caution">
    <text evidence="4">The sequence shown here is derived from an EMBL/GenBank/DDBJ whole genome shotgun (WGS) entry which is preliminary data.</text>
</comment>
<dbReference type="PROSITE" id="PS51186">
    <property type="entry name" value="GNAT"/>
    <property type="match status" value="1"/>
</dbReference>
<dbReference type="RefSeq" id="WP_065145929.1">
    <property type="nucleotide sequence ID" value="NZ_LZLS01000186.1"/>
</dbReference>
<organism evidence="4 5">
    <name type="scientific">Mycobacterium asiaticum</name>
    <dbReference type="NCBI Taxonomy" id="1790"/>
    <lineage>
        <taxon>Bacteria</taxon>
        <taxon>Bacillati</taxon>
        <taxon>Actinomycetota</taxon>
        <taxon>Actinomycetes</taxon>
        <taxon>Mycobacteriales</taxon>
        <taxon>Mycobacteriaceae</taxon>
        <taxon>Mycobacterium</taxon>
    </lineage>
</organism>
<dbReference type="InterPro" id="IPR016181">
    <property type="entry name" value="Acyl_CoA_acyltransferase"/>
</dbReference>
<dbReference type="Pfam" id="PF00583">
    <property type="entry name" value="Acetyltransf_1"/>
    <property type="match status" value="1"/>
</dbReference>
<keyword evidence="1 4" id="KW-0808">Transferase</keyword>
<dbReference type="OrthoDB" id="70840at2"/>